<reference evidence="2" key="1">
    <citation type="journal article" date="2019" name="bioRxiv">
        <title>The Genome of the Zebra Mussel, Dreissena polymorpha: A Resource for Invasive Species Research.</title>
        <authorList>
            <person name="McCartney M.A."/>
            <person name="Auch B."/>
            <person name="Kono T."/>
            <person name="Mallez S."/>
            <person name="Zhang Y."/>
            <person name="Obille A."/>
            <person name="Becker A."/>
            <person name="Abrahante J.E."/>
            <person name="Garbe J."/>
            <person name="Badalamenti J.P."/>
            <person name="Herman A."/>
            <person name="Mangelson H."/>
            <person name="Liachko I."/>
            <person name="Sullivan S."/>
            <person name="Sone E.D."/>
            <person name="Koren S."/>
            <person name="Silverstein K.A.T."/>
            <person name="Beckman K.B."/>
            <person name="Gohl D.M."/>
        </authorList>
    </citation>
    <scope>NUCLEOTIDE SEQUENCE</scope>
    <source>
        <strain evidence="2">Duluth1</strain>
        <tissue evidence="2">Whole animal</tissue>
    </source>
</reference>
<proteinExistence type="predicted"/>
<reference evidence="2" key="2">
    <citation type="submission" date="2020-11" db="EMBL/GenBank/DDBJ databases">
        <authorList>
            <person name="McCartney M.A."/>
            <person name="Auch B."/>
            <person name="Kono T."/>
            <person name="Mallez S."/>
            <person name="Becker A."/>
            <person name="Gohl D.M."/>
            <person name="Silverstein K.A.T."/>
            <person name="Koren S."/>
            <person name="Bechman K.B."/>
            <person name="Herman A."/>
            <person name="Abrahante J.E."/>
            <person name="Garbe J."/>
        </authorList>
    </citation>
    <scope>NUCLEOTIDE SEQUENCE</scope>
    <source>
        <strain evidence="2">Duluth1</strain>
        <tissue evidence="2">Whole animal</tissue>
    </source>
</reference>
<evidence type="ECO:0000313" key="2">
    <source>
        <dbReference type="EMBL" id="KAH3828529.1"/>
    </source>
</evidence>
<comment type="caution">
    <text evidence="2">The sequence shown here is derived from an EMBL/GenBank/DDBJ whole genome shotgun (WGS) entry which is preliminary data.</text>
</comment>
<accession>A0A9D4JZ82</accession>
<feature type="compositionally biased region" description="Basic and acidic residues" evidence="1">
    <location>
        <begin position="50"/>
        <end position="59"/>
    </location>
</feature>
<name>A0A9D4JZ82_DREPO</name>
<feature type="region of interest" description="Disordered" evidence="1">
    <location>
        <begin position="1"/>
        <end position="59"/>
    </location>
</feature>
<keyword evidence="3" id="KW-1185">Reference proteome</keyword>
<evidence type="ECO:0000313" key="3">
    <source>
        <dbReference type="Proteomes" id="UP000828390"/>
    </source>
</evidence>
<sequence>MRGDCPGTVKKGAVSVSGEKPVHGVGEPVEGSGASSKWTDVVRQGKKQKQAPEKQDAPL</sequence>
<dbReference type="EMBL" id="JAIWYP010000005">
    <property type="protein sequence ID" value="KAH3828529.1"/>
    <property type="molecule type" value="Genomic_DNA"/>
</dbReference>
<gene>
    <name evidence="2" type="ORF">DPMN_130509</name>
</gene>
<organism evidence="2 3">
    <name type="scientific">Dreissena polymorpha</name>
    <name type="common">Zebra mussel</name>
    <name type="synonym">Mytilus polymorpha</name>
    <dbReference type="NCBI Taxonomy" id="45954"/>
    <lineage>
        <taxon>Eukaryota</taxon>
        <taxon>Metazoa</taxon>
        <taxon>Spiralia</taxon>
        <taxon>Lophotrochozoa</taxon>
        <taxon>Mollusca</taxon>
        <taxon>Bivalvia</taxon>
        <taxon>Autobranchia</taxon>
        <taxon>Heteroconchia</taxon>
        <taxon>Euheterodonta</taxon>
        <taxon>Imparidentia</taxon>
        <taxon>Neoheterodontei</taxon>
        <taxon>Myida</taxon>
        <taxon>Dreissenoidea</taxon>
        <taxon>Dreissenidae</taxon>
        <taxon>Dreissena</taxon>
    </lineage>
</organism>
<protein>
    <submittedName>
        <fullName evidence="2">Uncharacterized protein</fullName>
    </submittedName>
</protein>
<dbReference type="AlphaFoldDB" id="A0A9D4JZ82"/>
<dbReference type="Proteomes" id="UP000828390">
    <property type="component" value="Unassembled WGS sequence"/>
</dbReference>
<evidence type="ECO:0000256" key="1">
    <source>
        <dbReference type="SAM" id="MobiDB-lite"/>
    </source>
</evidence>